<dbReference type="RefSeq" id="WP_015505083.1">
    <property type="nucleotide sequence ID" value="NZ_CAYARL010000026.1"/>
</dbReference>
<sequence>MRFTTARLCGGKAVMAISADILDIDLAHAADVIEKEGCTIKERDEMLLVFEWNGMEVTLYPQGKVMYLPQTDRAQCIADATRLLEKVR</sequence>
<organism evidence="1 2">
    <name type="scientific">Methanomethylophilus alvi</name>
    <dbReference type="NCBI Taxonomy" id="1291540"/>
    <lineage>
        <taxon>Archaea</taxon>
        <taxon>Methanobacteriati</taxon>
        <taxon>Thermoplasmatota</taxon>
        <taxon>Thermoplasmata</taxon>
        <taxon>Methanomassiliicoccales</taxon>
        <taxon>Methanomethylophilaceae</taxon>
        <taxon>Methanomethylophilus</taxon>
    </lineage>
</organism>
<gene>
    <name evidence="1" type="ORF">BKD89_05890</name>
</gene>
<name>A0A3G3II19_9ARCH</name>
<dbReference type="OMA" id="QTDRAQC"/>
<proteinExistence type="predicted"/>
<accession>A0A3G3II19</accession>
<dbReference type="AlphaFoldDB" id="A0A3G3II19"/>
<evidence type="ECO:0000313" key="1">
    <source>
        <dbReference type="EMBL" id="AYQ55328.1"/>
    </source>
</evidence>
<evidence type="ECO:0000313" key="2">
    <source>
        <dbReference type="Proteomes" id="UP000273278"/>
    </source>
</evidence>
<reference evidence="1 2" key="1">
    <citation type="submission" date="2016-10" db="EMBL/GenBank/DDBJ databases">
        <title>Complete genome of the TMA-utilizing, human hosted archaeon Methanomethylophilus alvus Gen. nov, sp. nov., strain Mx-05, derived from a pure culture.</title>
        <authorList>
            <person name="Brugere J.-F."/>
            <person name="Ben Hania W."/>
            <person name="Chaudhary P.P."/>
            <person name="Gaci N."/>
            <person name="Borrel G."/>
            <person name="Cao Van Tuat L."/>
            <person name="Fardeau M.-L."/>
            <person name="Harris H.M.B."/>
            <person name="O'Toole P.W."/>
            <person name="Ollivier B."/>
        </authorList>
    </citation>
    <scope>NUCLEOTIDE SEQUENCE [LARGE SCALE GENOMIC DNA]</scope>
    <source>
        <strain evidence="1 2">Mx-05</strain>
    </source>
</reference>
<dbReference type="Proteomes" id="UP000273278">
    <property type="component" value="Chromosome"/>
</dbReference>
<protein>
    <submittedName>
        <fullName evidence="1">Uncharacterized protein</fullName>
    </submittedName>
</protein>
<dbReference type="GeneID" id="41321975"/>
<dbReference type="EMBL" id="CP017686">
    <property type="protein sequence ID" value="AYQ55328.1"/>
    <property type="molecule type" value="Genomic_DNA"/>
</dbReference>